<dbReference type="InterPro" id="IPR044925">
    <property type="entry name" value="His-Me_finger_sf"/>
</dbReference>
<evidence type="ECO:0008006" key="3">
    <source>
        <dbReference type="Google" id="ProtNLM"/>
    </source>
</evidence>
<dbReference type="Gene3D" id="3.30.420.10">
    <property type="entry name" value="Ribonuclease H-like superfamily/Ribonuclease H"/>
    <property type="match status" value="1"/>
</dbReference>
<dbReference type="Pfam" id="PF02945">
    <property type="entry name" value="Endonuclease_7"/>
    <property type="match status" value="1"/>
</dbReference>
<dbReference type="GO" id="GO:0003676">
    <property type="term" value="F:nucleic acid binding"/>
    <property type="evidence" value="ECO:0007669"/>
    <property type="project" value="InterPro"/>
</dbReference>
<dbReference type="STRING" id="2015173.A0A026W1B0"/>
<accession>A0A026W1B0</accession>
<dbReference type="InterPro" id="IPR036397">
    <property type="entry name" value="RNaseH_sf"/>
</dbReference>
<dbReference type="InterPro" id="IPR012337">
    <property type="entry name" value="RNaseH-like_sf"/>
</dbReference>
<dbReference type="PANTHER" id="PTHR31511:SF12">
    <property type="entry name" value="RHO TERMINATION FACTOR N-TERMINAL DOMAIN-CONTAINING PROTEIN"/>
    <property type="match status" value="1"/>
</dbReference>
<reference evidence="1 2" key="1">
    <citation type="journal article" date="2014" name="Curr. Biol.">
        <title>The genome of the clonal raider ant Cerapachys biroi.</title>
        <authorList>
            <person name="Oxley P.R."/>
            <person name="Ji L."/>
            <person name="Fetter-Pruneda I."/>
            <person name="McKenzie S.K."/>
            <person name="Li C."/>
            <person name="Hu H."/>
            <person name="Zhang G."/>
            <person name="Kronauer D.J."/>
        </authorList>
    </citation>
    <scope>NUCLEOTIDE SEQUENCE [LARGE SCALE GENOMIC DNA]</scope>
</reference>
<dbReference type="Proteomes" id="UP000053097">
    <property type="component" value="Unassembled WGS sequence"/>
</dbReference>
<sequence>MNVRAKDNACFAWAVVAALYPSARHADRKAQYPEFTSVLDVSLIEFPMTLDQIGRFERGNDVSINVFVEDDDGKRGVIVPMRLTDRKHDRHRHVTLLYVPDGRAGQPGHFAWIRDLSRLVSAQLSKKQHQKYICDRCLHYFATAERLAAHAVDCGIINDCAIILPSEEDKLLTFRNFKRKERAPFVVYADLECTLEKNEDEEGTANTGAYQRHRAFSVGYYVRCAYDESLSTYRSYRGENCVPWFVGELGDLARRVKAILASDAPMRDLTPEQREELGDATALCYVCRKPFAAADTRVCDHCHLTGRYRGPAHSACNLNYKDSHVIPVIFHNLSGYDAHFIIEDVANAFEGSVELLPLTKKRYIAFTKNVANTEDGCGTCVKLRFVDLYKFLSASLDTLASYLDKSHMRILRRRYNLSRTGYKYLEIGIGVPPTLDTVTVHVAMGDTTGKKILLNAEMWKGLVDSRAIVCDYLTRANGEHVIVPPPMRMDDLTIRFASSNGQPTIRLDIPSCRLALFAPTVRYLYGLRHCAERVIATMASVVGRVEAKLRVFKHAAAGVEDPSDAPRAIRDRKDFDNNDLLDCELLVVVFGNI</sequence>
<dbReference type="SUPFAM" id="SSF53098">
    <property type="entry name" value="Ribonuclease H-like"/>
    <property type="match status" value="1"/>
</dbReference>
<dbReference type="OrthoDB" id="6613714at2759"/>
<protein>
    <recommendedName>
        <fullName evidence="3">DNA-directed DNA polymerase</fullName>
    </recommendedName>
</protein>
<proteinExistence type="predicted"/>
<organism evidence="1 2">
    <name type="scientific">Ooceraea biroi</name>
    <name type="common">Clonal raider ant</name>
    <name type="synonym">Cerapachys biroi</name>
    <dbReference type="NCBI Taxonomy" id="2015173"/>
    <lineage>
        <taxon>Eukaryota</taxon>
        <taxon>Metazoa</taxon>
        <taxon>Ecdysozoa</taxon>
        <taxon>Arthropoda</taxon>
        <taxon>Hexapoda</taxon>
        <taxon>Insecta</taxon>
        <taxon>Pterygota</taxon>
        <taxon>Neoptera</taxon>
        <taxon>Endopterygota</taxon>
        <taxon>Hymenoptera</taxon>
        <taxon>Apocrita</taxon>
        <taxon>Aculeata</taxon>
        <taxon>Formicoidea</taxon>
        <taxon>Formicidae</taxon>
        <taxon>Dorylinae</taxon>
        <taxon>Ooceraea</taxon>
    </lineage>
</organism>
<gene>
    <name evidence="1" type="ORF">X777_11741</name>
</gene>
<name>A0A026W1B0_OOCBI</name>
<dbReference type="EMBL" id="KK107493">
    <property type="protein sequence ID" value="EZA49860.1"/>
    <property type="molecule type" value="Genomic_DNA"/>
</dbReference>
<dbReference type="PANTHER" id="PTHR31511">
    <property type="entry name" value="PROTEIN CBG23764"/>
    <property type="match status" value="1"/>
</dbReference>
<evidence type="ECO:0000313" key="2">
    <source>
        <dbReference type="Proteomes" id="UP000053097"/>
    </source>
</evidence>
<dbReference type="SUPFAM" id="SSF54060">
    <property type="entry name" value="His-Me finger endonucleases"/>
    <property type="match status" value="1"/>
</dbReference>
<dbReference type="InterPro" id="IPR004211">
    <property type="entry name" value="Endonuclease_7"/>
</dbReference>
<dbReference type="AlphaFoldDB" id="A0A026W1B0"/>
<keyword evidence="2" id="KW-1185">Reference proteome</keyword>
<evidence type="ECO:0000313" key="1">
    <source>
        <dbReference type="EMBL" id="EZA49860.1"/>
    </source>
</evidence>